<dbReference type="InterPro" id="IPR001314">
    <property type="entry name" value="Peptidase_S1A"/>
</dbReference>
<keyword evidence="8" id="KW-0865">Zymogen</keyword>
<keyword evidence="7 11" id="KW-0720">Serine protease</keyword>
<feature type="transmembrane region" description="Helical" evidence="12">
    <location>
        <begin position="1194"/>
        <end position="1215"/>
    </location>
</feature>
<dbReference type="SUPFAM" id="SSF50494">
    <property type="entry name" value="Trypsin-like serine proteases"/>
    <property type="match status" value="10"/>
</dbReference>
<evidence type="ECO:0000256" key="10">
    <source>
        <dbReference type="ARBA" id="ARBA00023180"/>
    </source>
</evidence>
<evidence type="ECO:0000256" key="6">
    <source>
        <dbReference type="ARBA" id="ARBA00022801"/>
    </source>
</evidence>
<dbReference type="InterPro" id="IPR009003">
    <property type="entry name" value="Peptidase_S1_PA"/>
</dbReference>
<dbReference type="FunFam" id="2.40.10.10:FF:000054">
    <property type="entry name" value="Complement C1r subcomponent"/>
    <property type="match status" value="1"/>
</dbReference>
<evidence type="ECO:0000256" key="7">
    <source>
        <dbReference type="ARBA" id="ARBA00022825"/>
    </source>
</evidence>
<evidence type="ECO:0000313" key="15">
    <source>
        <dbReference type="Proteomes" id="UP000037069"/>
    </source>
</evidence>
<evidence type="ECO:0000256" key="5">
    <source>
        <dbReference type="ARBA" id="ARBA00022729"/>
    </source>
</evidence>
<comment type="caution">
    <text evidence="14">The sequence shown here is derived from an EMBL/GenBank/DDBJ whole genome shotgun (WGS) entry which is preliminary data.</text>
</comment>
<organism evidence="14 15">
    <name type="scientific">Lucilia cuprina</name>
    <name type="common">Green bottle fly</name>
    <name type="synonym">Australian sheep blowfly</name>
    <dbReference type="NCBI Taxonomy" id="7375"/>
    <lineage>
        <taxon>Eukaryota</taxon>
        <taxon>Metazoa</taxon>
        <taxon>Ecdysozoa</taxon>
        <taxon>Arthropoda</taxon>
        <taxon>Hexapoda</taxon>
        <taxon>Insecta</taxon>
        <taxon>Pterygota</taxon>
        <taxon>Neoptera</taxon>
        <taxon>Endopterygota</taxon>
        <taxon>Diptera</taxon>
        <taxon>Brachycera</taxon>
        <taxon>Muscomorpha</taxon>
        <taxon>Oestroidea</taxon>
        <taxon>Calliphoridae</taxon>
        <taxon>Luciliinae</taxon>
        <taxon>Lucilia</taxon>
    </lineage>
</organism>
<dbReference type="InterPro" id="IPR050430">
    <property type="entry name" value="Peptidase_S1"/>
</dbReference>
<proteinExistence type="inferred from homology"/>
<comment type="subcellular location">
    <subcellularLocation>
        <location evidence="1">Secreted</location>
    </subcellularLocation>
</comment>
<dbReference type="Proteomes" id="UP000037069">
    <property type="component" value="Unassembled WGS sequence"/>
</dbReference>
<dbReference type="GO" id="GO:0005576">
    <property type="term" value="C:extracellular region"/>
    <property type="evidence" value="ECO:0007669"/>
    <property type="project" value="UniProtKB-SubCell"/>
</dbReference>
<dbReference type="Pfam" id="PF00089">
    <property type="entry name" value="Trypsin"/>
    <property type="match status" value="10"/>
</dbReference>
<dbReference type="OMA" id="PGLFPYQ"/>
<feature type="transmembrane region" description="Helical" evidence="12">
    <location>
        <begin position="959"/>
        <end position="982"/>
    </location>
</feature>
<dbReference type="GO" id="GO:0006508">
    <property type="term" value="P:proteolysis"/>
    <property type="evidence" value="ECO:0007669"/>
    <property type="project" value="UniProtKB-KW"/>
</dbReference>
<accession>A0A0L0BVC4</accession>
<feature type="domain" description="Peptidase S1" evidence="13">
    <location>
        <begin position="779"/>
        <end position="995"/>
    </location>
</feature>
<dbReference type="InterPro" id="IPR043504">
    <property type="entry name" value="Peptidase_S1_PA_chymotrypsin"/>
</dbReference>
<evidence type="ECO:0000256" key="1">
    <source>
        <dbReference type="ARBA" id="ARBA00004613"/>
    </source>
</evidence>
<feature type="domain" description="Peptidase S1" evidence="13">
    <location>
        <begin position="1486"/>
        <end position="1772"/>
    </location>
</feature>
<evidence type="ECO:0000256" key="3">
    <source>
        <dbReference type="ARBA" id="ARBA00022525"/>
    </source>
</evidence>
<evidence type="ECO:0000256" key="8">
    <source>
        <dbReference type="ARBA" id="ARBA00023145"/>
    </source>
</evidence>
<dbReference type="Gene3D" id="2.40.10.10">
    <property type="entry name" value="Trypsin-like serine proteases"/>
    <property type="match status" value="17"/>
</dbReference>
<keyword evidence="15" id="KW-1185">Reference proteome</keyword>
<keyword evidence="4 11" id="KW-0645">Protease</keyword>
<dbReference type="PROSITE" id="PS50240">
    <property type="entry name" value="TRYPSIN_DOM"/>
    <property type="match status" value="9"/>
</dbReference>
<feature type="domain" description="Peptidase S1" evidence="13">
    <location>
        <begin position="259"/>
        <end position="481"/>
    </location>
</feature>
<dbReference type="FunFam" id="2.40.10.10:FF:000068">
    <property type="entry name" value="transmembrane protease serine 2"/>
    <property type="match status" value="6"/>
</dbReference>
<evidence type="ECO:0000256" key="4">
    <source>
        <dbReference type="ARBA" id="ARBA00022670"/>
    </source>
</evidence>
<dbReference type="EMBL" id="JRES01001279">
    <property type="protein sequence ID" value="KNC23987.1"/>
    <property type="molecule type" value="Genomic_DNA"/>
</dbReference>
<keyword evidence="10" id="KW-0325">Glycoprotein</keyword>
<dbReference type="PROSITE" id="PS00134">
    <property type="entry name" value="TRYPSIN_HIS"/>
    <property type="match status" value="4"/>
</dbReference>
<dbReference type="GO" id="GO:0004252">
    <property type="term" value="F:serine-type endopeptidase activity"/>
    <property type="evidence" value="ECO:0007669"/>
    <property type="project" value="InterPro"/>
</dbReference>
<keyword evidence="3" id="KW-0964">Secreted</keyword>
<dbReference type="FunFam" id="2.40.10.10:FF:000073">
    <property type="entry name" value="Trypsin alpha"/>
    <property type="match status" value="2"/>
</dbReference>
<feature type="domain" description="Peptidase S1" evidence="13">
    <location>
        <begin position="1238"/>
        <end position="1459"/>
    </location>
</feature>
<evidence type="ECO:0000256" key="2">
    <source>
        <dbReference type="ARBA" id="ARBA00007664"/>
    </source>
</evidence>
<dbReference type="OrthoDB" id="5597713at2759"/>
<keyword evidence="5" id="KW-0732">Signal</keyword>
<feature type="domain" description="Peptidase S1" evidence="13">
    <location>
        <begin position="2132"/>
        <end position="2356"/>
    </location>
</feature>
<protein>
    <recommendedName>
        <fullName evidence="13">Peptidase S1 domain-containing protein</fullName>
    </recommendedName>
</protein>
<gene>
    <name evidence="14" type="ORF">FF38_07427</name>
</gene>
<evidence type="ECO:0000313" key="14">
    <source>
        <dbReference type="EMBL" id="KNC23987.1"/>
    </source>
</evidence>
<keyword evidence="9" id="KW-1015">Disulfide bond</keyword>
<dbReference type="PRINTS" id="PR00722">
    <property type="entry name" value="CHYMOTRYPSIN"/>
</dbReference>
<feature type="domain" description="Peptidase S1" evidence="13">
    <location>
        <begin position="1"/>
        <end position="143"/>
    </location>
</feature>
<sequence>MTLRWCIYPKRIQPIQLPKRDYEYRSFEDKLGIASGWGRYATGVHAISNILRFVQLRIINGQVCKNNFPLSYRSTNICTSGRYQKSTCNGDSGGPLVLQRRTSKKRVLVGITSFGSIFGCDRGYPAAFTKVASYLDWIWDETGIDPNLDVSLRYPFSKSIKGNSREKKKKKSPSLVQSQNMEHTESIGVIDTRLRKYPDAVFPTAFRLMVSYQLHITTVIMKVLVVLALTLACVSAASIPDAPVFLKDLKGAKVIDERITNGYEAYPGLFPYQVGLSLNGPYGSFWCGGSLIGSSWVLTAAHCTNGVRSATVYLGSTVRTVAKVTYNVDHTSFIQHTGFNLNGLAHDISLIRIPEVTYSDEIQPVRLPAMSNSYPSFVGSYGIASGWGHGSVVSNLMYTYLEVISNAECAQTYGSLISNKNLCVATPSGSSTCKGDSGGPLVLDSTQELIGVTSFVSNLGCQAGLPAGFVRVTTTLTMKVFGVLALALACVSAASIPETPVFLKDLKGTKVTQGRIINGSPAHPGLFPYQVGLALEDGLGPFWCGGSLIGKEWVLTAAHCTNNVISIVVYLGSTERTVAEVTYNLDSSSIVQHPNFDPTTLSNDISLIRIPEVTYSKLIQPVKLPAMSNSYPSFVGSYALGTGWGADHGWPVETLSFAYFQVISNAECSQTYGSLINSGTLCVSTTTGYSICQGDSGGPLVLDSTKELIGVTSFTSALGCEAGSPAGFARVTTYLDWIKTMKVLGVLALALACVTAASIPETPVFLKDVKRTKAIEGRIINGSPAHPGLFPYQVGLSLDDALGAFWCGGSLIGKEWVLTAAHCTNGVLAGIVYLGSTERAVAEVTYTIDSSAIYQHKDFDPTTLANDISLIKIPEVTYSKLIQPVKLPALSNSYSTFAGDYALASGWGADRDFGLPVDTLSYAYFIVMSNAECAQTYGSLITSKILCIATTSATATMKVLVVFALTLACVSAASLPATPAFFKDIKRPENRIVNGSPAHPGLFPYQVGLSLHIEYGSFWCGGSLIGKEWVLTAAHCTYDVLNAIVYLGSTTRTVAEVTYNVDRSDIFTHSGFNLQTYENDVALIRIPAVAYSKLIQPVKLPAISASYPTFAGTWGTASDGTTVATLNFAHLLIITNAECAKTYGDVVVNSGTLCVSTSGGSSTCQGDSGGPLVSGNTKELLGVTSFGSALGCEAGYPVGFALLVVLALALAYVSAASVPESPVFPKDLKGAKVIEERITNGYEAYPGLFPYQVGLTLSLGQYGSMWCGGSLIGKTWVLTAAHCTDRVLSATVYLGSTERTVAQVTFNVDSTSFIQHAGYNPITLNNDISLIRIPEVTYSDEIQPVKLPAISETYSNYANTWATASGWGLDENNASVSNLKYAQFLVITNAECAKTYGSMITNNILCVATPSGTSTCSGDSGGPLVSDYTKELIGVTSFVSRAGCQYGAAAGFALFVVLALALACVSAASVPETNVFSKDLKGEGRITNGHEANPGQFPYQVGLSLFNDYGTFWCGGSLIGNEWVLTAAHCTDGVVAATVYLGSTIRTVAKVAYSVDRSSIFQHPDFDNYNFHNDISLIRIPAVTYTDDIQPIRLPAISETYPSYTGSVATASGWGKTYDTGFVVWMLNYADLPVISNEECAQSFGSLITDTSLCVSTPNGSSPCNGDNGGPLALDSDLIGVASFVSSSGCQIGYPAVFSPLACAAAAFIPETPVFLKDLKTDKVIEGRITNGYEANFGQFPYQVGLSLHDDYGTFFCGGSLIGNEWVLTAAHCTDRVISATVYLGSTIRTVATVTYGVDSSSIYQHADYDPYTFNNDISLIKIPAVTYTDEIQPIRLPAIAKSYPTYAGTTAIASVLALVLACVSAASIPETSVFLKDLKPAKVIEGRITNGYEAYPGQFPYQVGLSLSFGDYGSWCGGSLIGNSWVLTAAHCTDRVLSVTVYLGSTTRTVAQVNHTVDYNSIFQHTGYNPRTFANDISLIRIPEVSYTDEIQPVKLPSLSESYSNYAGTWATASDGSVTETLNYAHLLVIPNAECARTYGSMITNNILCVATPSGTSTCNGDSGGPLVSDFTRELIGVTSFGSLAGCQIGYPAGFALVLTLALACASAASLPEKAVFPKDLRSPKVIEGRITNGYEAYPGLFPYQVGLSLNSNYGSMWCGGSLIGKEWVLTAAHCTDGINRVTVYLGSTVRTVAKVHHTVDRSSIYQHAEYNPYTFNNDVTLIRIPEVTYSDEIQPIRLPAISESYPTYAGNYATASGWGPGAIVSQLNYAYLRVITNAECAQTYGSMITNKILCVSTPSGTSTCQGDSGGPLVLDSELIGVTSFVSLAGCQSGYPAGFARVTILNDIKAQHILD</sequence>
<dbReference type="CDD" id="cd00190">
    <property type="entry name" value="Tryp_SPc"/>
    <property type="match status" value="8"/>
</dbReference>
<keyword evidence="12" id="KW-1133">Transmembrane helix</keyword>
<feature type="domain" description="Peptidase S1" evidence="13">
    <location>
        <begin position="992"/>
        <end position="1239"/>
    </location>
</feature>
<feature type="domain" description="Peptidase S1" evidence="13">
    <location>
        <begin position="516"/>
        <end position="743"/>
    </location>
</feature>
<keyword evidence="12" id="KW-0472">Membrane</keyword>
<evidence type="ECO:0000259" key="13">
    <source>
        <dbReference type="PROSITE" id="PS50240"/>
    </source>
</evidence>
<feature type="domain" description="Peptidase S1" evidence="13">
    <location>
        <begin position="1889"/>
        <end position="2099"/>
    </location>
</feature>
<keyword evidence="6 11" id="KW-0378">Hydrolase</keyword>
<evidence type="ECO:0000256" key="12">
    <source>
        <dbReference type="SAM" id="Phobius"/>
    </source>
</evidence>
<evidence type="ECO:0000256" key="9">
    <source>
        <dbReference type="ARBA" id="ARBA00023157"/>
    </source>
</evidence>
<reference evidence="14 15" key="1">
    <citation type="journal article" date="2015" name="Nat. Commun.">
        <title>Lucilia cuprina genome unlocks parasitic fly biology to underpin future interventions.</title>
        <authorList>
            <person name="Anstead C.A."/>
            <person name="Korhonen P.K."/>
            <person name="Young N.D."/>
            <person name="Hall R.S."/>
            <person name="Jex A.R."/>
            <person name="Murali S.C."/>
            <person name="Hughes D.S."/>
            <person name="Lee S.F."/>
            <person name="Perry T."/>
            <person name="Stroehlein A.J."/>
            <person name="Ansell B.R."/>
            <person name="Breugelmans B."/>
            <person name="Hofmann A."/>
            <person name="Qu J."/>
            <person name="Dugan S."/>
            <person name="Lee S.L."/>
            <person name="Chao H."/>
            <person name="Dinh H."/>
            <person name="Han Y."/>
            <person name="Doddapaneni H.V."/>
            <person name="Worley K.C."/>
            <person name="Muzny D.M."/>
            <person name="Ioannidis P."/>
            <person name="Waterhouse R.M."/>
            <person name="Zdobnov E.M."/>
            <person name="James P.J."/>
            <person name="Bagnall N.H."/>
            <person name="Kotze A.C."/>
            <person name="Gibbs R.A."/>
            <person name="Richards S."/>
            <person name="Batterham P."/>
            <person name="Gasser R.B."/>
        </authorList>
    </citation>
    <scope>NUCLEOTIDE SEQUENCE [LARGE SCALE GENOMIC DNA]</scope>
    <source>
        <strain evidence="14 15">LS</strain>
        <tissue evidence="14">Full body</tissue>
    </source>
</reference>
<dbReference type="PROSITE" id="PS00135">
    <property type="entry name" value="TRYPSIN_SER"/>
    <property type="match status" value="3"/>
</dbReference>
<dbReference type="InterPro" id="IPR033116">
    <property type="entry name" value="TRYPSIN_SER"/>
</dbReference>
<dbReference type="InterPro" id="IPR001254">
    <property type="entry name" value="Trypsin_dom"/>
</dbReference>
<dbReference type="SMART" id="SM00020">
    <property type="entry name" value="Tryp_SPc"/>
    <property type="match status" value="10"/>
</dbReference>
<dbReference type="FunFam" id="2.40.10.10:FF:000025">
    <property type="entry name" value="serine proteases 1/2"/>
    <property type="match status" value="1"/>
</dbReference>
<keyword evidence="12" id="KW-0812">Transmembrane</keyword>
<dbReference type="PANTHER" id="PTHR24276:SF91">
    <property type="entry name" value="AT26814P-RELATED"/>
    <property type="match status" value="1"/>
</dbReference>
<evidence type="ECO:0000256" key="11">
    <source>
        <dbReference type="RuleBase" id="RU363034"/>
    </source>
</evidence>
<feature type="transmembrane region" description="Helical" evidence="12">
    <location>
        <begin position="1446"/>
        <end position="1468"/>
    </location>
</feature>
<dbReference type="InterPro" id="IPR018114">
    <property type="entry name" value="TRYPSIN_HIS"/>
</dbReference>
<name>A0A0L0BVC4_LUCCU</name>
<dbReference type="PANTHER" id="PTHR24276">
    <property type="entry name" value="POLYSERASE-RELATED"/>
    <property type="match status" value="1"/>
</dbReference>
<comment type="similarity">
    <text evidence="2">Belongs to the peptidase S1 family.</text>
</comment>